<reference evidence="2" key="1">
    <citation type="submission" date="2015-12" db="EMBL/GenBank/DDBJ databases">
        <title>Gene expression during late stages of embryo sac development: a critical building block for successful pollen-pistil interactions.</title>
        <authorList>
            <person name="Liu Y."/>
            <person name="Joly V."/>
            <person name="Sabar M."/>
            <person name="Matton D.P."/>
        </authorList>
    </citation>
    <scope>NUCLEOTIDE SEQUENCE</scope>
</reference>
<dbReference type="EMBL" id="GEDG01024481">
    <property type="protein sequence ID" value="JAP15941.1"/>
    <property type="molecule type" value="Transcribed_RNA"/>
</dbReference>
<dbReference type="AlphaFoldDB" id="A0A0V0H6F8"/>
<feature type="non-terminal residue" evidence="2">
    <location>
        <position position="1"/>
    </location>
</feature>
<name>A0A0V0H6F8_SOLCH</name>
<organism evidence="2">
    <name type="scientific">Solanum chacoense</name>
    <name type="common">Chaco potato</name>
    <dbReference type="NCBI Taxonomy" id="4108"/>
    <lineage>
        <taxon>Eukaryota</taxon>
        <taxon>Viridiplantae</taxon>
        <taxon>Streptophyta</taxon>
        <taxon>Embryophyta</taxon>
        <taxon>Tracheophyta</taxon>
        <taxon>Spermatophyta</taxon>
        <taxon>Magnoliopsida</taxon>
        <taxon>eudicotyledons</taxon>
        <taxon>Gunneridae</taxon>
        <taxon>Pentapetalae</taxon>
        <taxon>asterids</taxon>
        <taxon>lamiids</taxon>
        <taxon>Solanales</taxon>
        <taxon>Solanaceae</taxon>
        <taxon>Solanoideae</taxon>
        <taxon>Solaneae</taxon>
        <taxon>Solanum</taxon>
    </lineage>
</organism>
<accession>A0A0V0H6F8</accession>
<protein>
    <submittedName>
        <fullName evidence="2">Putative ovule protein</fullName>
    </submittedName>
</protein>
<proteinExistence type="predicted"/>
<feature type="region of interest" description="Disordered" evidence="1">
    <location>
        <begin position="1"/>
        <end position="33"/>
    </location>
</feature>
<evidence type="ECO:0000313" key="2">
    <source>
        <dbReference type="EMBL" id="JAP15941.1"/>
    </source>
</evidence>
<sequence>RRIRRRRRRRRNMRRIRRRRRRRRRRRGRRRRKRTVERTFLFSFKFIGLPSLLFQKCRFVAFHIFH</sequence>
<evidence type="ECO:0000256" key="1">
    <source>
        <dbReference type="SAM" id="MobiDB-lite"/>
    </source>
</evidence>